<dbReference type="PANTHER" id="PTHR43528:SF1">
    <property type="entry name" value="ALPHA-KETOGLUTARATE PERMEASE"/>
    <property type="match status" value="1"/>
</dbReference>
<dbReference type="Pfam" id="PF07690">
    <property type="entry name" value="MFS_1"/>
    <property type="match status" value="1"/>
</dbReference>
<dbReference type="InterPro" id="IPR011701">
    <property type="entry name" value="MFS"/>
</dbReference>
<keyword evidence="12" id="KW-1185">Reference proteome</keyword>
<dbReference type="InterPro" id="IPR051084">
    <property type="entry name" value="H+-coupled_symporters"/>
</dbReference>
<dbReference type="InterPro" id="IPR005828">
    <property type="entry name" value="MFS_sugar_transport-like"/>
</dbReference>
<keyword evidence="2" id="KW-0813">Transport</keyword>
<keyword evidence="3" id="KW-1003">Cell membrane</keyword>
<feature type="compositionally biased region" description="Low complexity" evidence="8">
    <location>
        <begin position="215"/>
        <end position="227"/>
    </location>
</feature>
<feature type="region of interest" description="Disordered" evidence="8">
    <location>
        <begin position="215"/>
        <end position="266"/>
    </location>
</feature>
<protein>
    <submittedName>
        <fullName evidence="11">MFS transporter</fullName>
    </submittedName>
</protein>
<feature type="transmembrane region" description="Helical" evidence="9">
    <location>
        <begin position="418"/>
        <end position="437"/>
    </location>
</feature>
<comment type="subcellular location">
    <subcellularLocation>
        <location evidence="1">Cell membrane</location>
        <topology evidence="1">Multi-pass membrane protein</topology>
    </subcellularLocation>
</comment>
<evidence type="ECO:0000259" key="10">
    <source>
        <dbReference type="PROSITE" id="PS50850"/>
    </source>
</evidence>
<evidence type="ECO:0000256" key="3">
    <source>
        <dbReference type="ARBA" id="ARBA00022475"/>
    </source>
</evidence>
<proteinExistence type="predicted"/>
<feature type="domain" description="Major facilitator superfamily (MFS) profile" evidence="10">
    <location>
        <begin position="260"/>
        <end position="459"/>
    </location>
</feature>
<dbReference type="Proteomes" id="UP000295302">
    <property type="component" value="Unassembled WGS sequence"/>
</dbReference>
<name>A0A4R4Z4G2_9ACTN</name>
<evidence type="ECO:0000313" key="12">
    <source>
        <dbReference type="Proteomes" id="UP000295302"/>
    </source>
</evidence>
<dbReference type="Gene3D" id="1.20.1250.20">
    <property type="entry name" value="MFS general substrate transporter like domains"/>
    <property type="match status" value="2"/>
</dbReference>
<keyword evidence="7 9" id="KW-0472">Membrane</keyword>
<feature type="transmembrane region" description="Helical" evidence="9">
    <location>
        <begin position="295"/>
        <end position="314"/>
    </location>
</feature>
<evidence type="ECO:0000256" key="2">
    <source>
        <dbReference type="ARBA" id="ARBA00022448"/>
    </source>
</evidence>
<dbReference type="InterPro" id="IPR020846">
    <property type="entry name" value="MFS_dom"/>
</dbReference>
<sequence>MPSCIQLWSPAAFGEEAMRMATTPQHAEPHMARKALIAASIGNFVEWYDFAVYGYSAAVIAKVFFPEGDGAVALLGTLAIFGVTFLLRPLGGILLGRLGDRIGRRPVLSLTRAAHGGRHGRHGPAAVVRVDRRRRADPVAAAPARPGLLRRRGVQRRVHLLGRVRATGAPRAVGHPVHGDRCVPVRRVRARGVRRLREHGPRDLREHRVAAALPLRAAARAGRPLPAAEDRRDPGVPRRRGRRRSREGADAHPAAPPPPPGPAGLAISSLNAVGSYTVTSYMPTFLTEHARLPQATALVASSSAVAVLAVLLPFSGRLGDRIGRRPVILVGTIGMVLLAVPGYLLAGQGSLGAAIAGQLLMVVPLSGISAVLGPAMCELFPTSVRYSGSALGYNVAYALFGGTAPFVAQFLITQAGTPIAPAFYMVIFGLVCLIAVAKLPETSRIPLPETLPQRQENPV</sequence>
<dbReference type="EMBL" id="SMKQ01000019">
    <property type="protein sequence ID" value="TDD51819.1"/>
    <property type="molecule type" value="Genomic_DNA"/>
</dbReference>
<organism evidence="11 12">
    <name type="scientific">Nonomuraea terrae</name>
    <dbReference type="NCBI Taxonomy" id="2530383"/>
    <lineage>
        <taxon>Bacteria</taxon>
        <taxon>Bacillati</taxon>
        <taxon>Actinomycetota</taxon>
        <taxon>Actinomycetes</taxon>
        <taxon>Streptosporangiales</taxon>
        <taxon>Streptosporangiaceae</taxon>
        <taxon>Nonomuraea</taxon>
    </lineage>
</organism>
<dbReference type="InterPro" id="IPR036259">
    <property type="entry name" value="MFS_trans_sf"/>
</dbReference>
<feature type="transmembrane region" description="Helical" evidence="9">
    <location>
        <begin position="393"/>
        <end position="412"/>
    </location>
</feature>
<feature type="transmembrane region" description="Helical" evidence="9">
    <location>
        <begin position="351"/>
        <end position="372"/>
    </location>
</feature>
<dbReference type="GO" id="GO:0015293">
    <property type="term" value="F:symporter activity"/>
    <property type="evidence" value="ECO:0007669"/>
    <property type="project" value="UniProtKB-KW"/>
</dbReference>
<reference evidence="11 12" key="1">
    <citation type="submission" date="2019-03" db="EMBL/GenBank/DDBJ databases">
        <title>Draft genome sequences of novel Actinobacteria.</title>
        <authorList>
            <person name="Sahin N."/>
            <person name="Ay H."/>
            <person name="Saygin H."/>
        </authorList>
    </citation>
    <scope>NUCLEOTIDE SEQUENCE [LARGE SCALE GENOMIC DNA]</scope>
    <source>
        <strain evidence="11 12">CH32</strain>
    </source>
</reference>
<accession>A0A4R4Z4G2</accession>
<evidence type="ECO:0000256" key="9">
    <source>
        <dbReference type="SAM" id="Phobius"/>
    </source>
</evidence>
<dbReference type="OrthoDB" id="3768022at2"/>
<evidence type="ECO:0000256" key="6">
    <source>
        <dbReference type="ARBA" id="ARBA00022989"/>
    </source>
</evidence>
<evidence type="ECO:0000256" key="8">
    <source>
        <dbReference type="SAM" id="MobiDB-lite"/>
    </source>
</evidence>
<evidence type="ECO:0000256" key="1">
    <source>
        <dbReference type="ARBA" id="ARBA00004651"/>
    </source>
</evidence>
<dbReference type="PANTHER" id="PTHR43528">
    <property type="entry name" value="ALPHA-KETOGLUTARATE PERMEASE"/>
    <property type="match status" value="1"/>
</dbReference>
<evidence type="ECO:0000313" key="11">
    <source>
        <dbReference type="EMBL" id="TDD51819.1"/>
    </source>
</evidence>
<comment type="caution">
    <text evidence="11">The sequence shown here is derived from an EMBL/GenBank/DDBJ whole genome shotgun (WGS) entry which is preliminary data.</text>
</comment>
<keyword evidence="4 9" id="KW-0812">Transmembrane</keyword>
<evidence type="ECO:0000256" key="7">
    <source>
        <dbReference type="ARBA" id="ARBA00023136"/>
    </source>
</evidence>
<dbReference type="AlphaFoldDB" id="A0A4R4Z4G2"/>
<dbReference type="PROSITE" id="PS50850">
    <property type="entry name" value="MFS"/>
    <property type="match status" value="1"/>
</dbReference>
<dbReference type="GO" id="GO:0005886">
    <property type="term" value="C:plasma membrane"/>
    <property type="evidence" value="ECO:0007669"/>
    <property type="project" value="UniProtKB-SubCell"/>
</dbReference>
<dbReference type="Pfam" id="PF00083">
    <property type="entry name" value="Sugar_tr"/>
    <property type="match status" value="1"/>
</dbReference>
<evidence type="ECO:0000256" key="4">
    <source>
        <dbReference type="ARBA" id="ARBA00022692"/>
    </source>
</evidence>
<dbReference type="SUPFAM" id="SSF103473">
    <property type="entry name" value="MFS general substrate transporter"/>
    <property type="match status" value="2"/>
</dbReference>
<keyword evidence="5" id="KW-0769">Symport</keyword>
<keyword evidence="6 9" id="KW-1133">Transmembrane helix</keyword>
<gene>
    <name evidence="11" type="ORF">E1286_09945</name>
</gene>
<feature type="transmembrane region" description="Helical" evidence="9">
    <location>
        <begin position="326"/>
        <end position="345"/>
    </location>
</feature>
<evidence type="ECO:0000256" key="5">
    <source>
        <dbReference type="ARBA" id="ARBA00022847"/>
    </source>
</evidence>